<gene>
    <name evidence="1" type="ORF">HJG63_011540</name>
</gene>
<sequence>MATCKHITDTEKIQTRPSRLGRLKGEYAGHKRSQSCLNLALALTLSFLVAKGKRGKVSYDKRKQRSISASQRTRSSSLSCRIKKLMSHTGFKIGTLGDRKNSPIPGLHILPQRLLQIPGPPLNLTVQPGCLWIRACPLLHFVSFYSA</sequence>
<dbReference type="AlphaFoldDB" id="A0A7J8GAB2"/>
<dbReference type="EMBL" id="JACASE010000006">
    <property type="protein sequence ID" value="KAF6456907.1"/>
    <property type="molecule type" value="Genomic_DNA"/>
</dbReference>
<organism evidence="1 2">
    <name type="scientific">Rousettus aegyptiacus</name>
    <name type="common">Egyptian fruit bat</name>
    <name type="synonym">Pteropus aegyptiacus</name>
    <dbReference type="NCBI Taxonomy" id="9407"/>
    <lineage>
        <taxon>Eukaryota</taxon>
        <taxon>Metazoa</taxon>
        <taxon>Chordata</taxon>
        <taxon>Craniata</taxon>
        <taxon>Vertebrata</taxon>
        <taxon>Euteleostomi</taxon>
        <taxon>Mammalia</taxon>
        <taxon>Eutheria</taxon>
        <taxon>Laurasiatheria</taxon>
        <taxon>Chiroptera</taxon>
        <taxon>Yinpterochiroptera</taxon>
        <taxon>Pteropodoidea</taxon>
        <taxon>Pteropodidae</taxon>
        <taxon>Rousettinae</taxon>
        <taxon>Rousettus</taxon>
    </lineage>
</organism>
<proteinExistence type="predicted"/>
<reference evidence="1 2" key="1">
    <citation type="journal article" date="2020" name="Nature">
        <title>Six reference-quality genomes reveal evolution of bat adaptations.</title>
        <authorList>
            <person name="Jebb D."/>
            <person name="Huang Z."/>
            <person name="Pippel M."/>
            <person name="Hughes G.M."/>
            <person name="Lavrichenko K."/>
            <person name="Devanna P."/>
            <person name="Winkler S."/>
            <person name="Jermiin L.S."/>
            <person name="Skirmuntt E.C."/>
            <person name="Katzourakis A."/>
            <person name="Burkitt-Gray L."/>
            <person name="Ray D.A."/>
            <person name="Sullivan K.A.M."/>
            <person name="Roscito J.G."/>
            <person name="Kirilenko B.M."/>
            <person name="Davalos L.M."/>
            <person name="Corthals A.P."/>
            <person name="Power M.L."/>
            <person name="Jones G."/>
            <person name="Ransome R.D."/>
            <person name="Dechmann D.K.N."/>
            <person name="Locatelli A.G."/>
            <person name="Puechmaille S.J."/>
            <person name="Fedrigo O."/>
            <person name="Jarvis E.D."/>
            <person name="Hiller M."/>
            <person name="Vernes S.C."/>
            <person name="Myers E.W."/>
            <person name="Teeling E.C."/>
        </authorList>
    </citation>
    <scope>NUCLEOTIDE SEQUENCE [LARGE SCALE GENOMIC DNA]</scope>
    <source>
        <strain evidence="1">MRouAeg1</strain>
        <tissue evidence="1">Muscle</tissue>
    </source>
</reference>
<evidence type="ECO:0000313" key="1">
    <source>
        <dbReference type="EMBL" id="KAF6456907.1"/>
    </source>
</evidence>
<evidence type="ECO:0000313" key="2">
    <source>
        <dbReference type="Proteomes" id="UP000593571"/>
    </source>
</evidence>
<accession>A0A7J8GAB2</accession>
<dbReference type="Proteomes" id="UP000593571">
    <property type="component" value="Unassembled WGS sequence"/>
</dbReference>
<name>A0A7J8GAB2_ROUAE</name>
<comment type="caution">
    <text evidence="1">The sequence shown here is derived from an EMBL/GenBank/DDBJ whole genome shotgun (WGS) entry which is preliminary data.</text>
</comment>
<protein>
    <submittedName>
        <fullName evidence="1">Uncharacterized protein</fullName>
    </submittedName>
</protein>
<keyword evidence="2" id="KW-1185">Reference proteome</keyword>